<protein>
    <recommendedName>
        <fullName evidence="4">GGDEF domain-containing protein</fullName>
    </recommendedName>
</protein>
<keyword evidence="3" id="KW-1185">Reference proteome</keyword>
<accession>A0ABW7H8V1</accession>
<evidence type="ECO:0008006" key="4">
    <source>
        <dbReference type="Google" id="ProtNLM"/>
    </source>
</evidence>
<reference evidence="2 3" key="1">
    <citation type="submission" date="2024-08" db="EMBL/GenBank/DDBJ databases">
        <authorList>
            <person name="Lu H."/>
        </authorList>
    </citation>
    <scope>NUCLEOTIDE SEQUENCE [LARGE SCALE GENOMIC DNA]</scope>
    <source>
        <strain evidence="2 3">BYS78W</strain>
    </source>
</reference>
<sequence>MNWDSHHDVIRRLLSRVSPSGWRWQPVEGTAGPAWELVQDGAAPSEVFALGEVLSGQARLIAAFTPSVLSSLETAEEQRLEAAERLEQASLVLRRHLRRCHRLKQQEHYEDLRQLTQLLSGVLENVGASVHASSVLLEALEEAQLVHRTG</sequence>
<dbReference type="EMBL" id="JBIGIC010000003">
    <property type="protein sequence ID" value="MFG6486250.1"/>
    <property type="molecule type" value="Genomic_DNA"/>
</dbReference>
<evidence type="ECO:0000313" key="2">
    <source>
        <dbReference type="EMBL" id="MFG6486250.1"/>
    </source>
</evidence>
<comment type="caution">
    <text evidence="2">The sequence shown here is derived from an EMBL/GenBank/DDBJ whole genome shotgun (WGS) entry which is preliminary data.</text>
</comment>
<keyword evidence="1" id="KW-0175">Coiled coil</keyword>
<feature type="coiled-coil region" evidence="1">
    <location>
        <begin position="72"/>
        <end position="106"/>
    </location>
</feature>
<evidence type="ECO:0000313" key="3">
    <source>
        <dbReference type="Proteomes" id="UP001606134"/>
    </source>
</evidence>
<organism evidence="2 3">
    <name type="scientific">Pelomonas candidula</name>
    <dbReference type="NCBI Taxonomy" id="3299025"/>
    <lineage>
        <taxon>Bacteria</taxon>
        <taxon>Pseudomonadati</taxon>
        <taxon>Pseudomonadota</taxon>
        <taxon>Betaproteobacteria</taxon>
        <taxon>Burkholderiales</taxon>
        <taxon>Sphaerotilaceae</taxon>
        <taxon>Roseateles</taxon>
    </lineage>
</organism>
<dbReference type="Proteomes" id="UP001606134">
    <property type="component" value="Unassembled WGS sequence"/>
</dbReference>
<name>A0ABW7H8V1_9BURK</name>
<proteinExistence type="predicted"/>
<evidence type="ECO:0000256" key="1">
    <source>
        <dbReference type="SAM" id="Coils"/>
    </source>
</evidence>
<gene>
    <name evidence="2" type="ORF">ACG04R_06170</name>
</gene>